<dbReference type="PROSITE" id="PS51257">
    <property type="entry name" value="PROKAR_LIPOPROTEIN"/>
    <property type="match status" value="1"/>
</dbReference>
<gene>
    <name evidence="1" type="ORF">FNH04_15520</name>
</gene>
<evidence type="ECO:0000313" key="1">
    <source>
        <dbReference type="EMBL" id="MPY41266.1"/>
    </source>
</evidence>
<accession>A0A5N8W2Y7</accession>
<dbReference type="SUPFAM" id="SSF89392">
    <property type="entry name" value="Prokaryotic lipoproteins and lipoprotein localization factors"/>
    <property type="match status" value="1"/>
</dbReference>
<dbReference type="OrthoDB" id="3369896at2"/>
<dbReference type="Gene3D" id="2.50.20.20">
    <property type="match status" value="1"/>
</dbReference>
<keyword evidence="2" id="KW-1185">Reference proteome</keyword>
<name>A0A5N8W2Y7_9ACTN</name>
<evidence type="ECO:0000313" key="2">
    <source>
        <dbReference type="Proteomes" id="UP000326979"/>
    </source>
</evidence>
<dbReference type="AlphaFoldDB" id="A0A5N8W2Y7"/>
<protein>
    <submittedName>
        <fullName evidence="1">DUF1396 domain-containing protein</fullName>
    </submittedName>
</protein>
<dbReference type="Proteomes" id="UP000326979">
    <property type="component" value="Unassembled WGS sequence"/>
</dbReference>
<sequence length="286" mass="30760">MKLSARGSIRHRVTGATLAAVLLGGGAVACGSEQSPSMTPAAAVAKAAKNAEEITSLRYRMTGRVPEEGRIKAEARMRMKPTIAMSMEMTALDQPTDNKVEIRFVDKAMYVDGGEAAAQETGGKSWVKFDLAALGEDTDALGSESLGAGQAEKNPADESALLTGSKDVKKVGAETVDGVETTHYKGTVTLDDFSESLKDEDKATRERREKSIEQYEKMGIDSLTMHMWIDGEDRTKQFRVQGDADAGPLDMTITFLDYNKPVTVEAPPAAETTDLAEMLAEATRES</sequence>
<proteinExistence type="predicted"/>
<reference evidence="1 2" key="1">
    <citation type="submission" date="2019-07" db="EMBL/GenBank/DDBJ databases">
        <title>New species of Amycolatopsis and Streptomyces.</title>
        <authorList>
            <person name="Duangmal K."/>
            <person name="Teo W.F.A."/>
            <person name="Lipun K."/>
        </authorList>
    </citation>
    <scope>NUCLEOTIDE SEQUENCE [LARGE SCALE GENOMIC DNA]</scope>
    <source>
        <strain evidence="1 2">TISTR 2346</strain>
    </source>
</reference>
<dbReference type="RefSeq" id="WP_152784539.1">
    <property type="nucleotide sequence ID" value="NZ_BAABEQ010000037.1"/>
</dbReference>
<comment type="caution">
    <text evidence="1">The sequence shown here is derived from an EMBL/GenBank/DDBJ whole genome shotgun (WGS) entry which is preliminary data.</text>
</comment>
<organism evidence="1 2">
    <name type="scientific">Streptomyces phyllanthi</name>
    <dbReference type="NCBI Taxonomy" id="1803180"/>
    <lineage>
        <taxon>Bacteria</taxon>
        <taxon>Bacillati</taxon>
        <taxon>Actinomycetota</taxon>
        <taxon>Actinomycetes</taxon>
        <taxon>Kitasatosporales</taxon>
        <taxon>Streptomycetaceae</taxon>
        <taxon>Streptomyces</taxon>
    </lineage>
</organism>
<dbReference type="InterPro" id="IPR029046">
    <property type="entry name" value="LolA/LolB/LppX"/>
</dbReference>
<dbReference type="EMBL" id="VJZE01000088">
    <property type="protein sequence ID" value="MPY41266.1"/>
    <property type="molecule type" value="Genomic_DNA"/>
</dbReference>